<name>A0A327M958_9PROT</name>
<dbReference type="Proteomes" id="UP000249065">
    <property type="component" value="Unassembled WGS sequence"/>
</dbReference>
<gene>
    <name evidence="2" type="ORF">DOO78_10215</name>
</gene>
<protein>
    <submittedName>
        <fullName evidence="2">Uncharacterized protein</fullName>
    </submittedName>
</protein>
<organism evidence="2 3">
    <name type="scientific">Roseicella frigidaeris</name>
    <dbReference type="NCBI Taxonomy" id="2230885"/>
    <lineage>
        <taxon>Bacteria</taxon>
        <taxon>Pseudomonadati</taxon>
        <taxon>Pseudomonadota</taxon>
        <taxon>Alphaproteobacteria</taxon>
        <taxon>Acetobacterales</taxon>
        <taxon>Roseomonadaceae</taxon>
        <taxon>Roseicella</taxon>
    </lineage>
</organism>
<sequence length="165" mass="16643">MLATVGLLAACAVPPEVNPVAIYNRVSGADDAARLPPPGMDGPTPNLASIPPRPERPSPEFRQAVTDSLARDRTQSRDPLVLRGTPAPPAAGPSPGSPPVPAAPPPRASLAAAPPVPWAEGPATPRAPAGALRPSAPAAPRLPEVPDEAPAAPPPDLLGPPPRPR</sequence>
<evidence type="ECO:0000256" key="1">
    <source>
        <dbReference type="SAM" id="MobiDB-lite"/>
    </source>
</evidence>
<keyword evidence="3" id="KW-1185">Reference proteome</keyword>
<reference evidence="3" key="1">
    <citation type="submission" date="2018-06" db="EMBL/GenBank/DDBJ databases">
        <authorList>
            <person name="Khan S.A."/>
        </authorList>
    </citation>
    <scope>NUCLEOTIDE SEQUENCE [LARGE SCALE GENOMIC DNA]</scope>
    <source>
        <strain evidence="3">DB-1506</strain>
    </source>
</reference>
<dbReference type="AlphaFoldDB" id="A0A327M958"/>
<accession>A0A327M958</accession>
<feature type="compositionally biased region" description="Pro residues" evidence="1">
    <location>
        <begin position="151"/>
        <end position="165"/>
    </location>
</feature>
<dbReference type="EMBL" id="QLIX01000006">
    <property type="protein sequence ID" value="RAI58916.1"/>
    <property type="molecule type" value="Genomic_DNA"/>
</dbReference>
<feature type="compositionally biased region" description="Pro residues" evidence="1">
    <location>
        <begin position="86"/>
        <end position="107"/>
    </location>
</feature>
<evidence type="ECO:0000313" key="3">
    <source>
        <dbReference type="Proteomes" id="UP000249065"/>
    </source>
</evidence>
<comment type="caution">
    <text evidence="2">The sequence shown here is derived from an EMBL/GenBank/DDBJ whole genome shotgun (WGS) entry which is preliminary data.</text>
</comment>
<proteinExistence type="predicted"/>
<feature type="region of interest" description="Disordered" evidence="1">
    <location>
        <begin position="30"/>
        <end position="165"/>
    </location>
</feature>
<feature type="compositionally biased region" description="Low complexity" evidence="1">
    <location>
        <begin position="126"/>
        <end position="142"/>
    </location>
</feature>
<evidence type="ECO:0000313" key="2">
    <source>
        <dbReference type="EMBL" id="RAI58916.1"/>
    </source>
</evidence>